<protein>
    <submittedName>
        <fullName evidence="1">Uncharacterized protein</fullName>
    </submittedName>
</protein>
<name>A0A5K3FHK9_MESCO</name>
<dbReference type="WBParaSite" id="MCU_008228-RA">
    <property type="protein sequence ID" value="MCU_008228-RA"/>
    <property type="gene ID" value="MCU_008228"/>
</dbReference>
<organism evidence="1">
    <name type="scientific">Mesocestoides corti</name>
    <name type="common">Flatworm</name>
    <dbReference type="NCBI Taxonomy" id="53468"/>
    <lineage>
        <taxon>Eukaryota</taxon>
        <taxon>Metazoa</taxon>
        <taxon>Spiralia</taxon>
        <taxon>Lophotrochozoa</taxon>
        <taxon>Platyhelminthes</taxon>
        <taxon>Cestoda</taxon>
        <taxon>Eucestoda</taxon>
        <taxon>Cyclophyllidea</taxon>
        <taxon>Mesocestoididae</taxon>
        <taxon>Mesocestoides</taxon>
    </lineage>
</organism>
<evidence type="ECO:0000313" key="1">
    <source>
        <dbReference type="WBParaSite" id="MCU_008228-RA"/>
    </source>
</evidence>
<proteinExistence type="predicted"/>
<sequence length="104" mass="11910">MKMASTIEQALLTSHKSELHVRRRPFESTTLAAPIILYRFSCVSVWLSAYPPRMPLERKTDRGLAVLHGPVCLRPNTSFHVQQFIKFGLLVHPSFYSLLICSRL</sequence>
<dbReference type="AlphaFoldDB" id="A0A5K3FHK9"/>
<accession>A0A5K3FHK9</accession>
<reference evidence="1" key="1">
    <citation type="submission" date="2019-11" db="UniProtKB">
        <authorList>
            <consortium name="WormBaseParasite"/>
        </authorList>
    </citation>
    <scope>IDENTIFICATION</scope>
</reference>